<comment type="caution">
    <text evidence="1">The sequence shown here is derived from an EMBL/GenBank/DDBJ whole genome shotgun (WGS) entry which is preliminary data.</text>
</comment>
<dbReference type="EMBL" id="JASNJE010000034">
    <property type="protein sequence ID" value="MDK3075316.1"/>
    <property type="molecule type" value="Genomic_DNA"/>
</dbReference>
<protein>
    <recommendedName>
        <fullName evidence="3">Ca-activated chloride channel family protein</fullName>
    </recommendedName>
</protein>
<proteinExistence type="predicted"/>
<sequence>MRRVVLILALALVAGSALIWGGAPFGRLALALGLPRIAVHLFSDPAWRGVSFYRAGAFEEAAAAFAEAGPAAAYNLGNAKAQQAAYAAALESYDLAMAYRDDPAAQANFDLVRSFYAGTRIDPGSIAFWGQDRIGETVEAEIGRGAGRAAGTGEDVTNTGATIGLTALQSREQSRVRKVFDDSFVVASPRWLVTLEDVPGAFLAARLNHEHKRRKKAGQGQPEAEDPW</sequence>
<accession>A0ABT7FJJ3</accession>
<evidence type="ECO:0000313" key="2">
    <source>
        <dbReference type="Proteomes" id="UP001227126"/>
    </source>
</evidence>
<dbReference type="RefSeq" id="WP_284487238.1">
    <property type="nucleotide sequence ID" value="NZ_JASNJE010000034.1"/>
</dbReference>
<keyword evidence="2" id="KW-1185">Reference proteome</keyword>
<reference evidence="1 2" key="1">
    <citation type="submission" date="2023-05" db="EMBL/GenBank/DDBJ databases">
        <title>Sedimentitalea sp. nov. JM2-8.</title>
        <authorList>
            <person name="Huang J."/>
        </authorList>
    </citation>
    <scope>NUCLEOTIDE SEQUENCE [LARGE SCALE GENOMIC DNA]</scope>
    <source>
        <strain evidence="1 2">JM2-8</strain>
    </source>
</reference>
<dbReference type="Proteomes" id="UP001227126">
    <property type="component" value="Unassembled WGS sequence"/>
</dbReference>
<gene>
    <name evidence="1" type="ORF">QO034_19740</name>
</gene>
<dbReference type="InterPro" id="IPR011990">
    <property type="entry name" value="TPR-like_helical_dom_sf"/>
</dbReference>
<evidence type="ECO:0000313" key="1">
    <source>
        <dbReference type="EMBL" id="MDK3075316.1"/>
    </source>
</evidence>
<organism evidence="1 2">
    <name type="scientific">Sedimentitalea xiamensis</name>
    <dbReference type="NCBI Taxonomy" id="3050037"/>
    <lineage>
        <taxon>Bacteria</taxon>
        <taxon>Pseudomonadati</taxon>
        <taxon>Pseudomonadota</taxon>
        <taxon>Alphaproteobacteria</taxon>
        <taxon>Rhodobacterales</taxon>
        <taxon>Paracoccaceae</taxon>
        <taxon>Sedimentitalea</taxon>
    </lineage>
</organism>
<name>A0ABT7FJJ3_9RHOB</name>
<evidence type="ECO:0008006" key="3">
    <source>
        <dbReference type="Google" id="ProtNLM"/>
    </source>
</evidence>
<dbReference type="SUPFAM" id="SSF48452">
    <property type="entry name" value="TPR-like"/>
    <property type="match status" value="1"/>
</dbReference>